<accession>A0A830H714</accession>
<evidence type="ECO:0000256" key="1">
    <source>
        <dbReference type="SAM" id="MobiDB-lite"/>
    </source>
</evidence>
<organism evidence="3 4">
    <name type="scientific">Pycnococcus provasolii</name>
    <dbReference type="NCBI Taxonomy" id="41880"/>
    <lineage>
        <taxon>Eukaryota</taxon>
        <taxon>Viridiplantae</taxon>
        <taxon>Chlorophyta</taxon>
        <taxon>Pseudoscourfieldiophyceae</taxon>
        <taxon>Pseudoscourfieldiales</taxon>
        <taxon>Pycnococcaceae</taxon>
        <taxon>Pycnococcus</taxon>
    </lineage>
</organism>
<gene>
    <name evidence="3" type="ORF">PPROV_000006500</name>
</gene>
<feature type="compositionally biased region" description="Acidic residues" evidence="1">
    <location>
        <begin position="134"/>
        <end position="155"/>
    </location>
</feature>
<feature type="compositionally biased region" description="Acidic residues" evidence="1">
    <location>
        <begin position="241"/>
        <end position="253"/>
    </location>
</feature>
<proteinExistence type="predicted"/>
<protein>
    <submittedName>
        <fullName evidence="3">Uncharacterized protein</fullName>
    </submittedName>
</protein>
<feature type="region of interest" description="Disordered" evidence="1">
    <location>
        <begin position="112"/>
        <end position="166"/>
    </location>
</feature>
<evidence type="ECO:0000313" key="3">
    <source>
        <dbReference type="EMBL" id="GHP01309.1"/>
    </source>
</evidence>
<keyword evidence="2" id="KW-0732">Signal</keyword>
<comment type="caution">
    <text evidence="3">The sequence shown here is derived from an EMBL/GenBank/DDBJ whole genome shotgun (WGS) entry which is preliminary data.</text>
</comment>
<reference evidence="3" key="1">
    <citation type="submission" date="2020-10" db="EMBL/GenBank/DDBJ databases">
        <title>Unveiling of a novel bifunctional photoreceptor, Dualchrome1, isolated from a cosmopolitan green alga.</title>
        <authorList>
            <person name="Suzuki S."/>
            <person name="Kawachi M."/>
        </authorList>
    </citation>
    <scope>NUCLEOTIDE SEQUENCE</scope>
    <source>
        <strain evidence="3">NIES 2893</strain>
    </source>
</reference>
<sequence>MSRTMMLLVGVVVGINALLSTTVVVRCDDKLNEDSSSLETVGGFAGGSASAIDMGMITIPTTAADFVQSMMLNPYGVPLGVDAELEDGMMAPGPEPMMADDRARMSKTVVRRPIAPGPTVRRTTVVGKRHLLGDDDDDEEEEDENEEEEEDEEGNDGTSPEDQTAVDSLTATTNAAKEAMMGESLDVDAELEDGMMAPGPEPMMADDRARVRRTTVVRRPIAPGPTVRRTTVVGKRHLLGDDDEDEDEDEDHDDHDHDHDHDMTAATNAANEAMMEEFSDFQDAVIDPMVEELAPSPDALFADDRYFRRTTVVRRRPITGRRVVRRTTVIG</sequence>
<feature type="chain" id="PRO_5032834058" evidence="2">
    <location>
        <begin position="18"/>
        <end position="331"/>
    </location>
</feature>
<keyword evidence="4" id="KW-1185">Reference proteome</keyword>
<dbReference type="EMBL" id="BNJQ01000001">
    <property type="protein sequence ID" value="GHP01309.1"/>
    <property type="molecule type" value="Genomic_DNA"/>
</dbReference>
<dbReference type="Proteomes" id="UP000660262">
    <property type="component" value="Unassembled WGS sequence"/>
</dbReference>
<name>A0A830H714_9CHLO</name>
<dbReference type="AlphaFoldDB" id="A0A830H714"/>
<evidence type="ECO:0000256" key="2">
    <source>
        <dbReference type="SAM" id="SignalP"/>
    </source>
</evidence>
<feature type="region of interest" description="Disordered" evidence="1">
    <location>
        <begin position="232"/>
        <end position="262"/>
    </location>
</feature>
<evidence type="ECO:0000313" key="4">
    <source>
        <dbReference type="Proteomes" id="UP000660262"/>
    </source>
</evidence>
<feature type="signal peptide" evidence="2">
    <location>
        <begin position="1"/>
        <end position="17"/>
    </location>
</feature>